<dbReference type="Gene3D" id="3.30.200.20">
    <property type="entry name" value="Phosphorylase Kinase, domain 1"/>
    <property type="match status" value="1"/>
</dbReference>
<evidence type="ECO:0000313" key="2">
    <source>
        <dbReference type="EMBL" id="AEI82282.1"/>
    </source>
</evidence>
<dbReference type="Gene3D" id="3.90.1200.10">
    <property type="match status" value="1"/>
</dbReference>
<accession>F8GU78</accession>
<dbReference type="InterPro" id="IPR002575">
    <property type="entry name" value="Aminoglycoside_PTrfase"/>
</dbReference>
<dbReference type="Proteomes" id="UP000006798">
    <property type="component" value="Plasmid pBB1"/>
</dbReference>
<dbReference type="Pfam" id="PF01636">
    <property type="entry name" value="APH"/>
    <property type="match status" value="1"/>
</dbReference>
<dbReference type="InterPro" id="IPR011009">
    <property type="entry name" value="Kinase-like_dom_sf"/>
</dbReference>
<proteinExistence type="predicted"/>
<dbReference type="GO" id="GO:0016740">
    <property type="term" value="F:transferase activity"/>
    <property type="evidence" value="ECO:0007669"/>
    <property type="project" value="UniProtKB-KW"/>
</dbReference>
<reference evidence="2 3" key="1">
    <citation type="journal article" date="2011" name="J. Bacteriol.">
        <title>Complete genome sequence of the type strain Cupriavidus necator N-1.</title>
        <authorList>
            <person name="Poehlein A."/>
            <person name="Kusian B."/>
            <person name="Friedrich B."/>
            <person name="Daniel R."/>
            <person name="Bowien B."/>
        </authorList>
    </citation>
    <scope>NUCLEOTIDE SEQUENCE [LARGE SCALE GENOMIC DNA]</scope>
    <source>
        <strain evidence="3">ATCC 43291 / DSM 13513 / CCUG 52238 / LMG 8453 / N-1</strain>
        <plasmid evidence="2 3">pBB1</plasmid>
    </source>
</reference>
<dbReference type="EMBL" id="CP002879">
    <property type="protein sequence ID" value="AEI82282.1"/>
    <property type="molecule type" value="Genomic_DNA"/>
</dbReference>
<dbReference type="CDD" id="cd05154">
    <property type="entry name" value="ACAD10_11_N-like"/>
    <property type="match status" value="1"/>
</dbReference>
<geneLocation type="plasmid" evidence="2 3">
    <name>pBB1</name>
</geneLocation>
<sequence>MQNDIHTPAAAGAPDTARLAGFFRDRGLDAGGLRVRPLSGGQSNPTFVIDTGSGSLVLRKQPPGKLLPSAHAIDREFRVMAALADSGVPVPRMLAFCEEPSVVGTPFFLMEYVKGRNFTDPTLPGLAKGERQEVYADINRVLATLHAVDYRAVGLDTFGRPGNYFARQIDRWTRQYRESTREPVAAMESLIEWLPANIPDGDETRLVHGDFRMDNLILHPTEPRVTAVLDWELSTLGHPLADLSYYCMCWRVPPELWRGVAGVDILSLGIPPEHAFVEDYCRARGISDIRHWDFYLAYNLFRMAAILQGVSARAAGGNAAGPGALEMGRKVRPLAELGLRCARREGSR</sequence>
<dbReference type="PANTHER" id="PTHR47829:SF3">
    <property type="entry name" value="AMINOGLYCOSIDE PHOSPHOTRANSFERASE DOMAIN-CONTAINING PROTEIN"/>
    <property type="match status" value="1"/>
</dbReference>
<dbReference type="AlphaFoldDB" id="F8GU78"/>
<dbReference type="KEGG" id="cnc:CNE_BB1p08680"/>
<dbReference type="GeneID" id="34312395"/>
<dbReference type="PANTHER" id="PTHR47829">
    <property type="entry name" value="HYDROLASE, PUTATIVE (AFU_ORTHOLOGUE AFUA_1G12880)-RELATED"/>
    <property type="match status" value="1"/>
</dbReference>
<protein>
    <submittedName>
        <fullName evidence="2">Phosphotransferase enzyme family protein</fullName>
    </submittedName>
</protein>
<evidence type="ECO:0000313" key="3">
    <source>
        <dbReference type="Proteomes" id="UP000006798"/>
    </source>
</evidence>
<name>F8GU78_CUPNN</name>
<dbReference type="SUPFAM" id="SSF56112">
    <property type="entry name" value="Protein kinase-like (PK-like)"/>
    <property type="match status" value="1"/>
</dbReference>
<dbReference type="RefSeq" id="WP_013959315.1">
    <property type="nucleotide sequence ID" value="NC_015727.1"/>
</dbReference>
<keyword evidence="2" id="KW-0614">Plasmid</keyword>
<gene>
    <name evidence="2" type="ordered locus">CNE_BB1p08680</name>
</gene>
<organism evidence="2 3">
    <name type="scientific">Cupriavidus necator (strain ATCC 43291 / DSM 13513 / CCUG 52238 / LMG 8453 / N-1)</name>
    <name type="common">Ralstonia eutropha</name>
    <dbReference type="NCBI Taxonomy" id="1042878"/>
    <lineage>
        <taxon>Bacteria</taxon>
        <taxon>Pseudomonadati</taxon>
        <taxon>Pseudomonadota</taxon>
        <taxon>Betaproteobacteria</taxon>
        <taxon>Burkholderiales</taxon>
        <taxon>Burkholderiaceae</taxon>
        <taxon>Cupriavidus</taxon>
    </lineage>
</organism>
<feature type="domain" description="Aminoglycoside phosphotransferase" evidence="1">
    <location>
        <begin position="35"/>
        <end position="255"/>
    </location>
</feature>
<evidence type="ECO:0000259" key="1">
    <source>
        <dbReference type="Pfam" id="PF01636"/>
    </source>
</evidence>
<keyword evidence="2" id="KW-0808">Transferase</keyword>
<dbReference type="HOGENOM" id="CLU_007526_0_1_4"/>
<dbReference type="InterPro" id="IPR041726">
    <property type="entry name" value="ACAD10_11_N"/>
</dbReference>
<dbReference type="InterPro" id="IPR052898">
    <property type="entry name" value="ACAD10-like"/>
</dbReference>